<sequence>MLFSLSIVNSYGLNGMGIEAVKRFDQMPRELINDLTYICVLNACSHSGLVDVARSIFNNIQPKTDMIYTTMIDCLSRAAIFKEAQQLIEQFERDHAPTMSIYMALLSGARNQKNSKLAQEVVDRIRMLFPDVKGSLLPASILLANTYASSGDIEKATNIKIELHKSGAKKKAGVTLTEFDGKIWKFRAHDRSHPNSDEIHEQADRIAKILIEYGYKYDASWVVRPREADETVESLLCGHSERLAMVLHFIRDRKPKRIQLTKNLRICGDCRKS</sequence>
<dbReference type="InterPro" id="IPR032867">
    <property type="entry name" value="DYW_dom"/>
</dbReference>
<dbReference type="AlphaFoldDB" id="A0A814KPB7"/>
<dbReference type="GO" id="GO:0008270">
    <property type="term" value="F:zinc ion binding"/>
    <property type="evidence" value="ECO:0007669"/>
    <property type="project" value="InterPro"/>
</dbReference>
<dbReference type="Proteomes" id="UP000663855">
    <property type="component" value="Unassembled WGS sequence"/>
</dbReference>
<dbReference type="Gene3D" id="1.25.40.10">
    <property type="entry name" value="Tetratricopeptide repeat domain"/>
    <property type="match status" value="1"/>
</dbReference>
<reference evidence="2" key="1">
    <citation type="submission" date="2021-02" db="EMBL/GenBank/DDBJ databases">
        <authorList>
            <person name="Nowell W R."/>
        </authorList>
    </citation>
    <scope>NUCLEOTIDE SEQUENCE</scope>
</reference>
<dbReference type="Pfam" id="PF01535">
    <property type="entry name" value="PPR"/>
    <property type="match status" value="3"/>
</dbReference>
<evidence type="ECO:0000313" key="3">
    <source>
        <dbReference type="Proteomes" id="UP000663855"/>
    </source>
</evidence>
<dbReference type="PANTHER" id="PTHR47926">
    <property type="entry name" value="PENTATRICOPEPTIDE REPEAT-CONTAINING PROTEIN"/>
    <property type="match status" value="1"/>
</dbReference>
<feature type="domain" description="DYW" evidence="1">
    <location>
        <begin position="214"/>
        <end position="271"/>
    </location>
</feature>
<dbReference type="GO" id="GO:0003723">
    <property type="term" value="F:RNA binding"/>
    <property type="evidence" value="ECO:0007669"/>
    <property type="project" value="InterPro"/>
</dbReference>
<dbReference type="Pfam" id="PF14432">
    <property type="entry name" value="DYW_deaminase"/>
    <property type="match status" value="1"/>
</dbReference>
<proteinExistence type="predicted"/>
<protein>
    <recommendedName>
        <fullName evidence="1">DYW domain-containing protein</fullName>
    </recommendedName>
</protein>
<comment type="caution">
    <text evidence="2">The sequence shown here is derived from an EMBL/GenBank/DDBJ whole genome shotgun (WGS) entry which is preliminary data.</text>
</comment>
<organism evidence="2 3">
    <name type="scientific">Rotaria magnacalcarata</name>
    <dbReference type="NCBI Taxonomy" id="392030"/>
    <lineage>
        <taxon>Eukaryota</taxon>
        <taxon>Metazoa</taxon>
        <taxon>Spiralia</taxon>
        <taxon>Gnathifera</taxon>
        <taxon>Rotifera</taxon>
        <taxon>Eurotatoria</taxon>
        <taxon>Bdelloidea</taxon>
        <taxon>Philodinida</taxon>
        <taxon>Philodinidae</taxon>
        <taxon>Rotaria</taxon>
    </lineage>
</organism>
<dbReference type="InterPro" id="IPR011990">
    <property type="entry name" value="TPR-like_helical_dom_sf"/>
</dbReference>
<dbReference type="InterPro" id="IPR002885">
    <property type="entry name" value="PPR_rpt"/>
</dbReference>
<dbReference type="EMBL" id="CAJNOV010001243">
    <property type="protein sequence ID" value="CAF1054782.1"/>
    <property type="molecule type" value="Genomic_DNA"/>
</dbReference>
<evidence type="ECO:0000259" key="1">
    <source>
        <dbReference type="Pfam" id="PF14432"/>
    </source>
</evidence>
<name>A0A814KPB7_9BILA</name>
<gene>
    <name evidence="2" type="ORF">CJN711_LOCUS4929</name>
</gene>
<accession>A0A814KPB7</accession>
<dbReference type="GO" id="GO:0009451">
    <property type="term" value="P:RNA modification"/>
    <property type="evidence" value="ECO:0007669"/>
    <property type="project" value="InterPro"/>
</dbReference>
<dbReference type="InterPro" id="IPR046960">
    <property type="entry name" value="PPR_At4g14850-like_plant"/>
</dbReference>
<evidence type="ECO:0000313" key="2">
    <source>
        <dbReference type="EMBL" id="CAF1054782.1"/>
    </source>
</evidence>